<dbReference type="SMART" id="SM00564">
    <property type="entry name" value="PQQ"/>
    <property type="match status" value="7"/>
</dbReference>
<dbReference type="Pfam" id="PF13360">
    <property type="entry name" value="PQQ_2"/>
    <property type="match status" value="1"/>
</dbReference>
<comment type="similarity">
    <text evidence="4">Belongs to the BamB family.</text>
</comment>
<feature type="chain" id="PRO_5009731369" description="Outer membrane protein assembly factor BamB" evidence="5">
    <location>
        <begin position="28"/>
        <end position="390"/>
    </location>
</feature>
<evidence type="ECO:0000313" key="8">
    <source>
        <dbReference type="Proteomes" id="UP000183924"/>
    </source>
</evidence>
<comment type="subunit">
    <text evidence="4">Part of the Bam complex.</text>
</comment>
<keyword evidence="8" id="KW-1185">Reference proteome</keyword>
<evidence type="ECO:0000259" key="6">
    <source>
        <dbReference type="Pfam" id="PF13360"/>
    </source>
</evidence>
<dbReference type="PANTHER" id="PTHR34512:SF30">
    <property type="entry name" value="OUTER MEMBRANE PROTEIN ASSEMBLY FACTOR BAMB"/>
    <property type="match status" value="1"/>
</dbReference>
<accession>A0A1J8PA90</accession>
<evidence type="ECO:0000256" key="1">
    <source>
        <dbReference type="ARBA" id="ARBA00022729"/>
    </source>
</evidence>
<keyword evidence="1 4" id="KW-0732">Signal</keyword>
<dbReference type="STRING" id="1225476.A1D18_05485"/>
<dbReference type="AlphaFoldDB" id="A0A1J8PA90"/>
<dbReference type="PROSITE" id="PS51257">
    <property type="entry name" value="PROKAR_LIPOPROTEIN"/>
    <property type="match status" value="1"/>
</dbReference>
<dbReference type="Proteomes" id="UP000183924">
    <property type="component" value="Unassembled WGS sequence"/>
</dbReference>
<evidence type="ECO:0000313" key="7">
    <source>
        <dbReference type="EMBL" id="OIZ94295.1"/>
    </source>
</evidence>
<dbReference type="HAMAP" id="MF_00923">
    <property type="entry name" value="OM_assembly_BamB"/>
    <property type="match status" value="1"/>
</dbReference>
<comment type="function">
    <text evidence="4">Part of the outer membrane protein assembly complex, which is involved in assembly and insertion of beta-barrel proteins into the outer membrane.</text>
</comment>
<comment type="subcellular location">
    <subcellularLocation>
        <location evidence="4">Cell outer membrane</location>
        <topology evidence="4">Lipid-anchor</topology>
    </subcellularLocation>
</comment>
<dbReference type="OrthoDB" id="5173551at2"/>
<keyword evidence="3 4" id="KW-0998">Cell outer membrane</keyword>
<dbReference type="InterPro" id="IPR011047">
    <property type="entry name" value="Quinoprotein_ADH-like_sf"/>
</dbReference>
<sequence length="390" mass="42433">MRTLMTKIYVHCSIFLCLLFLTGCAGLGDDNTPVPAPLTAYPFQFQPVLLWSIATGRGMGEDYLRLGPVIKGDQIFVASKSGLVTALELTHGHKLWQKNIKQIITSGPAVGEGVVIVVTKQPQVIALAANSGDILWRAILPNQVLAPPTIEKGRIIFKTVDGQVIALELQNGESLWAYEHGSPQLILRPSSAPQIIGNKVVVGFSDGKLAALNLRNGSLLWERTIAFPQGVTAADQLIDIAADPLSSCDVIYVVTYQGQLAAISLRSGRILWQRNFSSYSGLTVGNNLYITDTKGDVWAFDRSTGELIWRQQFLRHRGLTAPVIFGNSLIIGDQEGYIHWLAQSDGHPLARDLVHDNASIIANPVVDYPIVCILTREGGLSAWTHATLPV</sequence>
<organism evidence="7 8">
    <name type="scientific">Candidatus Rickettsiella isopodorum</name>
    <dbReference type="NCBI Taxonomy" id="1225476"/>
    <lineage>
        <taxon>Bacteria</taxon>
        <taxon>Pseudomonadati</taxon>
        <taxon>Pseudomonadota</taxon>
        <taxon>Gammaproteobacteria</taxon>
        <taxon>Legionellales</taxon>
        <taxon>Coxiellaceae</taxon>
        <taxon>Rickettsiella</taxon>
    </lineage>
</organism>
<dbReference type="Gene3D" id="2.130.10.10">
    <property type="entry name" value="YVTN repeat-like/Quinoprotein amine dehydrogenase"/>
    <property type="match status" value="1"/>
</dbReference>
<dbReference type="InterPro" id="IPR017687">
    <property type="entry name" value="BamB"/>
</dbReference>
<keyword evidence="4" id="KW-0564">Palmitate</keyword>
<dbReference type="GO" id="GO:0051205">
    <property type="term" value="P:protein insertion into membrane"/>
    <property type="evidence" value="ECO:0007669"/>
    <property type="project" value="UniProtKB-UniRule"/>
</dbReference>
<feature type="signal peptide" evidence="5">
    <location>
        <begin position="1"/>
        <end position="27"/>
    </location>
</feature>
<dbReference type="SUPFAM" id="SSF50998">
    <property type="entry name" value="Quinoprotein alcohol dehydrogenase-like"/>
    <property type="match status" value="1"/>
</dbReference>
<keyword evidence="4" id="KW-0449">Lipoprotein</keyword>
<evidence type="ECO:0000256" key="2">
    <source>
        <dbReference type="ARBA" id="ARBA00023136"/>
    </source>
</evidence>
<keyword evidence="2 4" id="KW-0472">Membrane</keyword>
<dbReference type="GO" id="GO:0043165">
    <property type="term" value="P:Gram-negative-bacterium-type cell outer membrane assembly"/>
    <property type="evidence" value="ECO:0007669"/>
    <property type="project" value="UniProtKB-UniRule"/>
</dbReference>
<gene>
    <name evidence="4" type="primary">bamB</name>
    <name evidence="7" type="ORF">A1D18_05485</name>
</gene>
<feature type="domain" description="Pyrrolo-quinoline quinone repeat" evidence="6">
    <location>
        <begin position="81"/>
        <end position="311"/>
    </location>
</feature>
<dbReference type="PANTHER" id="PTHR34512">
    <property type="entry name" value="CELL SURFACE PROTEIN"/>
    <property type="match status" value="1"/>
</dbReference>
<protein>
    <recommendedName>
        <fullName evidence="4">Outer membrane protein assembly factor BamB</fullName>
    </recommendedName>
</protein>
<dbReference type="InterPro" id="IPR015943">
    <property type="entry name" value="WD40/YVTN_repeat-like_dom_sf"/>
</dbReference>
<dbReference type="InterPro" id="IPR002372">
    <property type="entry name" value="PQQ_rpt_dom"/>
</dbReference>
<name>A0A1J8PA90_9COXI</name>
<dbReference type="GO" id="GO:0009279">
    <property type="term" value="C:cell outer membrane"/>
    <property type="evidence" value="ECO:0007669"/>
    <property type="project" value="UniProtKB-SubCell"/>
</dbReference>
<evidence type="ECO:0000256" key="4">
    <source>
        <dbReference type="HAMAP-Rule" id="MF_00923"/>
    </source>
</evidence>
<comment type="caution">
    <text evidence="7">The sequence shown here is derived from an EMBL/GenBank/DDBJ whole genome shotgun (WGS) entry which is preliminary data.</text>
</comment>
<dbReference type="NCBIfam" id="TIGR03300">
    <property type="entry name" value="assembly_YfgL"/>
    <property type="match status" value="1"/>
</dbReference>
<evidence type="ECO:0000256" key="3">
    <source>
        <dbReference type="ARBA" id="ARBA00023237"/>
    </source>
</evidence>
<reference evidence="7 8" key="1">
    <citation type="submission" date="2016-03" db="EMBL/GenBank/DDBJ databases">
        <title>Comparative genomics of Rickettsiella.</title>
        <authorList>
            <person name="Chandler C."/>
            <person name="Wang Y."/>
        </authorList>
    </citation>
    <scope>NUCLEOTIDE SEQUENCE [LARGE SCALE GENOMIC DNA]</scope>
    <source>
        <strain evidence="7 8">RCFS May 2013</strain>
    </source>
</reference>
<proteinExistence type="inferred from homology"/>
<dbReference type="InterPro" id="IPR018391">
    <property type="entry name" value="PQQ_b-propeller_rpt"/>
</dbReference>
<dbReference type="EMBL" id="LUKY01000033">
    <property type="protein sequence ID" value="OIZ94295.1"/>
    <property type="molecule type" value="Genomic_DNA"/>
</dbReference>
<evidence type="ECO:0000256" key="5">
    <source>
        <dbReference type="SAM" id="SignalP"/>
    </source>
</evidence>